<protein>
    <submittedName>
        <fullName evidence="1">Uncharacterized protein</fullName>
    </submittedName>
</protein>
<accession>A0A6J8B2I7</accession>
<keyword evidence="2" id="KW-1185">Reference proteome</keyword>
<name>A0A6J8B2I7_MYTCO</name>
<dbReference type="Proteomes" id="UP000507470">
    <property type="component" value="Unassembled WGS sequence"/>
</dbReference>
<evidence type="ECO:0000313" key="1">
    <source>
        <dbReference type="EMBL" id="CAC5378055.1"/>
    </source>
</evidence>
<dbReference type="EMBL" id="CACVKT020002486">
    <property type="protein sequence ID" value="CAC5378055.1"/>
    <property type="molecule type" value="Genomic_DNA"/>
</dbReference>
<gene>
    <name evidence="1" type="ORF">MCOR_14302</name>
</gene>
<dbReference type="OrthoDB" id="6209173at2759"/>
<sequence>MMKKDLFKLRYKIFDENIGHYAYQTLYFAITVEELRRRSSNGYKCNVNIDSKTMSFERTSKAGNKETIDCGNKGTQTNNSPIYQVLPNVIDTLEEMGRLEDFVSLLHCIFNKTITESTALNLILDVGQFYRQSTISNMRYNEESIAFWVTVKKIIQGKGINFFRGYKGEGHLVPADGRLLPIDCRINFAVPSNPILAKETSKYTNDASRPGLLSVTLDTFAKENRDKEVKLSIDGKKLAIGFGEMGDGDLSGFESKPTRKDWIKEEQIT</sequence>
<proteinExistence type="predicted"/>
<evidence type="ECO:0000313" key="2">
    <source>
        <dbReference type="Proteomes" id="UP000507470"/>
    </source>
</evidence>
<organism evidence="1 2">
    <name type="scientific">Mytilus coruscus</name>
    <name type="common">Sea mussel</name>
    <dbReference type="NCBI Taxonomy" id="42192"/>
    <lineage>
        <taxon>Eukaryota</taxon>
        <taxon>Metazoa</taxon>
        <taxon>Spiralia</taxon>
        <taxon>Lophotrochozoa</taxon>
        <taxon>Mollusca</taxon>
        <taxon>Bivalvia</taxon>
        <taxon>Autobranchia</taxon>
        <taxon>Pteriomorphia</taxon>
        <taxon>Mytilida</taxon>
        <taxon>Mytiloidea</taxon>
        <taxon>Mytilidae</taxon>
        <taxon>Mytilinae</taxon>
        <taxon>Mytilus</taxon>
    </lineage>
</organism>
<reference evidence="1 2" key="1">
    <citation type="submission" date="2020-06" db="EMBL/GenBank/DDBJ databases">
        <authorList>
            <person name="Li R."/>
            <person name="Bekaert M."/>
        </authorList>
    </citation>
    <scope>NUCLEOTIDE SEQUENCE [LARGE SCALE GENOMIC DNA]</scope>
    <source>
        <strain evidence="2">wild</strain>
    </source>
</reference>
<dbReference type="AlphaFoldDB" id="A0A6J8B2I7"/>